<evidence type="ECO:0000313" key="5">
    <source>
        <dbReference type="WBParaSite" id="PDA_v2.g12117.t1"/>
    </source>
</evidence>
<keyword evidence="2" id="KW-0677">Repeat</keyword>
<reference evidence="5" key="1">
    <citation type="submission" date="2022-11" db="UniProtKB">
        <authorList>
            <consortium name="WormBaseParasite"/>
        </authorList>
    </citation>
    <scope>IDENTIFICATION</scope>
</reference>
<organism evidence="4 5">
    <name type="scientific">Panagrolaimus davidi</name>
    <dbReference type="NCBI Taxonomy" id="227884"/>
    <lineage>
        <taxon>Eukaryota</taxon>
        <taxon>Metazoa</taxon>
        <taxon>Ecdysozoa</taxon>
        <taxon>Nematoda</taxon>
        <taxon>Chromadorea</taxon>
        <taxon>Rhabditida</taxon>
        <taxon>Tylenchina</taxon>
        <taxon>Panagrolaimomorpha</taxon>
        <taxon>Panagrolaimoidea</taxon>
        <taxon>Panagrolaimidae</taxon>
        <taxon>Panagrolaimus</taxon>
    </lineage>
</organism>
<sequence>MRTYYCLTSIELNNEIPRQCEKYADKNDYVKVQFLKNYVFTMIEITELPSRNYVEYSADGLPEKKYFFVFERNGEQKQIQLKIKNTPNKFLTEEEKVKYEEYLAKIDKYMTDNSENLKKEALEIVAKSAMEITFAEAMNILNEKIMDKTKMEIRVQKTGTKKKNADIKNGKPTKEPKMEMGGTEKVLKQKMTDIKDAITFFCDQENFGEIPEDSRFIMNSTHTRFVEIETQKEYHWRKPKPKDTWNFLSFDHIIMTRFENVWFDAINLTTLIIIDCEINDTSDTAWKLFASGIAKLQKLEKLRISANLTDIPDIVFQKLPTSITYLDLSKNQFATLSTEISNLTHLQTLILNENSMLTYIPWKFLPKPIKWLLLESTGITIIPEDIQVLINLCQLDLKHTCLESIAWNSLTNKIHSVTLQTVKNLKEIIYAPQIKTLKIYDTDLNDFGIESTLSNLPNLIDLTLNNTNLDKFDCTNLWFNNLDLSHNNLTEFSWESVSHFRGNDAIPLSVNLSHNKLTVFGSPNHWKNLEFLNVSNNKIEEILIEELDDVEDAHNNSQQDIEFVEKADGVAEGIKVPPTDDFTIKPLKLLTSKHYGNNEEKEKSEFMFGKVSKSLTVNKKAKKKSNNGNKNSLNKENELQSFRCTDRAPVKNLNYNFHLLTELESNCACQCCAKCGEKTDNQMIEQLMTMDIDLYQFNESKNEEILEWNRDLWISKKWKTIVKTRLCESCKEWFKNEAKKVVETHKKKMENAKENSESVKRKRAENEGRKKKIKIPGEEDSDDEESEVDENIDESEDSVLSEEESSDEEKAQNYGAPLAIGSTITLPWPPVITEHEQQNVLPSINTIYRQPQSDNYYLDQSSTYDNFIYNANEQTYIEPSDTYYHQQNIPAEHFVHPPSGQHEIITSNTPQPYYTNNFSSQHFYQQNQSFNPVFEPVVEQTNLAFNEMQHNYYHANAQSTTFQSTNMNNNYQNYSQPQQYYNQQQSVYPSQTNNLLYNNQQLNTNDHLFLLPSFEINDPKSSDELFYTQL</sequence>
<protein>
    <submittedName>
        <fullName evidence="5">Uncharacterized protein</fullName>
    </submittedName>
</protein>
<evidence type="ECO:0000256" key="3">
    <source>
        <dbReference type="SAM" id="MobiDB-lite"/>
    </source>
</evidence>
<feature type="region of interest" description="Disordered" evidence="3">
    <location>
        <begin position="745"/>
        <end position="812"/>
    </location>
</feature>
<feature type="compositionally biased region" description="Basic and acidic residues" evidence="3">
    <location>
        <begin position="745"/>
        <end position="768"/>
    </location>
</feature>
<dbReference type="InterPro" id="IPR050216">
    <property type="entry name" value="LRR_domain-containing"/>
</dbReference>
<dbReference type="PANTHER" id="PTHR48051:SF54">
    <property type="entry name" value="LEUCINE-RICH REPEAT-CONTAINING PROTEIN"/>
    <property type="match status" value="1"/>
</dbReference>
<evidence type="ECO:0000256" key="2">
    <source>
        <dbReference type="ARBA" id="ARBA00022737"/>
    </source>
</evidence>
<proteinExistence type="predicted"/>
<keyword evidence="1" id="KW-0433">Leucine-rich repeat</keyword>
<dbReference type="Gene3D" id="3.80.10.10">
    <property type="entry name" value="Ribonuclease Inhibitor"/>
    <property type="match status" value="2"/>
</dbReference>
<dbReference type="WBParaSite" id="PDA_v2.g12117.t1">
    <property type="protein sequence ID" value="PDA_v2.g12117.t1"/>
    <property type="gene ID" value="PDA_v2.g12117"/>
</dbReference>
<dbReference type="PROSITE" id="PS51450">
    <property type="entry name" value="LRR"/>
    <property type="match status" value="1"/>
</dbReference>
<dbReference type="SUPFAM" id="SSF52047">
    <property type="entry name" value="RNI-like"/>
    <property type="match status" value="1"/>
</dbReference>
<evidence type="ECO:0000313" key="4">
    <source>
        <dbReference type="Proteomes" id="UP000887578"/>
    </source>
</evidence>
<name>A0A914PBL5_9BILA</name>
<accession>A0A914PBL5</accession>
<feature type="region of interest" description="Disordered" evidence="3">
    <location>
        <begin position="157"/>
        <end position="179"/>
    </location>
</feature>
<dbReference type="AlphaFoldDB" id="A0A914PBL5"/>
<dbReference type="InterPro" id="IPR001611">
    <property type="entry name" value="Leu-rich_rpt"/>
</dbReference>
<keyword evidence="4" id="KW-1185">Reference proteome</keyword>
<dbReference type="Proteomes" id="UP000887578">
    <property type="component" value="Unplaced"/>
</dbReference>
<evidence type="ECO:0000256" key="1">
    <source>
        <dbReference type="ARBA" id="ARBA00022614"/>
    </source>
</evidence>
<dbReference type="InterPro" id="IPR032675">
    <property type="entry name" value="LRR_dom_sf"/>
</dbReference>
<feature type="compositionally biased region" description="Acidic residues" evidence="3">
    <location>
        <begin position="778"/>
        <end position="807"/>
    </location>
</feature>
<feature type="compositionally biased region" description="Basic and acidic residues" evidence="3">
    <location>
        <begin position="163"/>
        <end position="178"/>
    </location>
</feature>
<dbReference type="PANTHER" id="PTHR48051">
    <property type="match status" value="1"/>
</dbReference>
<dbReference type="GO" id="GO:0005737">
    <property type="term" value="C:cytoplasm"/>
    <property type="evidence" value="ECO:0007669"/>
    <property type="project" value="TreeGrafter"/>
</dbReference>